<dbReference type="RefSeq" id="WP_160961828.1">
    <property type="nucleotide sequence ID" value="NZ_WVUD01000025.1"/>
</dbReference>
<evidence type="ECO:0000313" key="4">
    <source>
        <dbReference type="Proteomes" id="UP000482487"/>
    </source>
</evidence>
<dbReference type="Proteomes" id="UP000482487">
    <property type="component" value="Unassembled WGS sequence"/>
</dbReference>
<dbReference type="InterPro" id="IPR021136">
    <property type="entry name" value="Flagellar_hook_control-like_C"/>
</dbReference>
<accession>A0A7C9NKK9</accession>
<comment type="caution">
    <text evidence="3">The sequence shown here is derived from an EMBL/GenBank/DDBJ whole genome shotgun (WGS) entry which is preliminary data.</text>
</comment>
<keyword evidence="3" id="KW-0969">Cilium</keyword>
<dbReference type="EMBL" id="WVUD01000025">
    <property type="protein sequence ID" value="MYL84116.1"/>
    <property type="molecule type" value="Genomic_DNA"/>
</dbReference>
<dbReference type="Pfam" id="PF02120">
    <property type="entry name" value="Flg_hook"/>
    <property type="match status" value="1"/>
</dbReference>
<feature type="compositionally biased region" description="Polar residues" evidence="1">
    <location>
        <begin position="53"/>
        <end position="62"/>
    </location>
</feature>
<gene>
    <name evidence="3" type="ORF">GTA51_13365</name>
</gene>
<organism evidence="3 4">
    <name type="scientific">Solidesulfovibrio aerotolerans</name>
    <dbReference type="NCBI Taxonomy" id="295255"/>
    <lineage>
        <taxon>Bacteria</taxon>
        <taxon>Pseudomonadati</taxon>
        <taxon>Thermodesulfobacteriota</taxon>
        <taxon>Desulfovibrionia</taxon>
        <taxon>Desulfovibrionales</taxon>
        <taxon>Desulfovibrionaceae</taxon>
        <taxon>Solidesulfovibrio</taxon>
    </lineage>
</organism>
<keyword evidence="3" id="KW-0966">Cell projection</keyword>
<evidence type="ECO:0000313" key="3">
    <source>
        <dbReference type="EMBL" id="MYL84116.1"/>
    </source>
</evidence>
<feature type="region of interest" description="Disordered" evidence="1">
    <location>
        <begin position="44"/>
        <end position="65"/>
    </location>
</feature>
<sequence length="646" mass="66562">MQILPLIQRSSQSAASDAATIGSAGLGSRQSALFASILDSARTTAASTADQPKASSYGTTNEDTSRVDVAEAAAQPSDAELKALPVTREDIAALRDDLKEQGFSDDEISALEDEAGDGQSMTWGDLMGKVEKKVATTEKAEKKTVSNDDQAQLLGLFGKLGFTTEQSQQMIEALSKGETQSVWTAINTKLDTLSGDDSASLAASELNALGRAMNLSDDAQSRLTALFNQSGAAAGLSGQGIVTAMGLLKNELTAQIGKENQALAEFRQASSGVLANAWQREAGKRNSDLHQDDVARKAGQIVAMSSEQGGADTSSGFDALADVPQAGQGVADAATLATAETGQAVHNGRTAETAQTASPAAVTAALAGKAGPVAAEQAALAGETGTATTTQQAAQSDLSRSATDKAAATVASATAGRDTQNFFGGQQGTAGNNFAGQENPEDALAEFMSKIRFGGKTGTTLVGQTADVTATTAAMDAVKTTTANQQAKAIDPALAARVAKQVETGILKGVAQEAKQLTVNLTPDELGPVQVTLSVKDKEVRAVITADNADAAAILQQQTAKIKQQLEDQGFTVSKLDVQTGLTQDNQTAAWDSPERHNEAREQREALERVRSSARLAREAVGFDADSLSAIPGAMTARAAGLDLFA</sequence>
<evidence type="ECO:0000259" key="2">
    <source>
        <dbReference type="Pfam" id="PF02120"/>
    </source>
</evidence>
<feature type="compositionally biased region" description="Polar residues" evidence="1">
    <location>
        <begin position="418"/>
        <end position="436"/>
    </location>
</feature>
<feature type="domain" description="Flagellar hook-length control protein-like C-terminal" evidence="2">
    <location>
        <begin position="510"/>
        <end position="586"/>
    </location>
</feature>
<name>A0A7C9NKK9_9BACT</name>
<reference evidence="3 4" key="1">
    <citation type="submission" date="2020-01" db="EMBL/GenBank/DDBJ databases">
        <title>Genome sequence of Desulfovibrio aerotolerans DSM 16695(T).</title>
        <authorList>
            <person name="Karnachuk O."/>
            <person name="Avakyan M."/>
            <person name="Mardanov A."/>
            <person name="Kadnikov V."/>
            <person name="Ravin N."/>
        </authorList>
    </citation>
    <scope>NUCLEOTIDE SEQUENCE [LARGE SCALE GENOMIC DNA]</scope>
    <source>
        <strain evidence="3 4">DSM 16695</strain>
    </source>
</reference>
<protein>
    <submittedName>
        <fullName evidence="3">Flagellar hook-length control protein FliK</fullName>
    </submittedName>
</protein>
<dbReference type="Gene3D" id="3.30.750.140">
    <property type="match status" value="1"/>
</dbReference>
<dbReference type="CDD" id="cd17470">
    <property type="entry name" value="T3SS_Flik_C"/>
    <property type="match status" value="1"/>
</dbReference>
<dbReference type="OrthoDB" id="5468982at2"/>
<evidence type="ECO:0000256" key="1">
    <source>
        <dbReference type="SAM" id="MobiDB-lite"/>
    </source>
</evidence>
<feature type="region of interest" description="Disordered" evidence="1">
    <location>
        <begin position="418"/>
        <end position="437"/>
    </location>
</feature>
<keyword evidence="3" id="KW-0282">Flagellum</keyword>
<keyword evidence="4" id="KW-1185">Reference proteome</keyword>
<dbReference type="InterPro" id="IPR038610">
    <property type="entry name" value="FliK-like_C_sf"/>
</dbReference>
<dbReference type="AlphaFoldDB" id="A0A7C9NKK9"/>
<proteinExistence type="predicted"/>